<sequence>MRVAIVTENWLPNVNGLVNSLVRLLEHLQKNGHMVLLLGPESGMTTFAGAEIMGTYGIPFLPYPELKLNLWRPAFTERLLSFAPQVIHVADPVWLGSTALYMISRYLPKGIPVVSSYHTNLAIYCQHFGWGWFTPLMWRWVEFNHARCLYTACPSPSTKQMLEHHGFDHVRLWPRGVDMQLFSTVHRSSKLREQWMGVSSSSRKGGGEQVDHNSSSGTLAEKKCVLLYVGRISFEKNIGLLLDAYKEMDHSKCHLVCVGHGPAFDDIQRKYCTATTDQQQQQGDGDASNKRVLPITFTGYLKGADLAAAYASADIFAFPSTTETFGQVILEAMASGLPVVGLQAEGICDLVDHGHSGLLLETADDDGFNIEQHNMIMGYKSHLERLVDHPSERELMGQNALTASKSYTWAAAMDHMVQIYKDAIGDQQDRCNDSIVIDSNSINISGRSDDSDSGVEEDYLSK</sequence>
<evidence type="ECO:0000313" key="2">
    <source>
        <dbReference type="EMBL" id="ORZ11219.1"/>
    </source>
</evidence>
<dbReference type="OrthoDB" id="443318at2759"/>
<dbReference type="InterPro" id="IPR050194">
    <property type="entry name" value="Glycosyltransferase_grp1"/>
</dbReference>
<dbReference type="Gene3D" id="3.40.50.2000">
    <property type="entry name" value="Glycogen Phosphorylase B"/>
    <property type="match status" value="2"/>
</dbReference>
<keyword evidence="3" id="KW-1185">Reference proteome</keyword>
<gene>
    <name evidence="2" type="ORF">BCR42DRAFT_421767</name>
</gene>
<dbReference type="InterPro" id="IPR028098">
    <property type="entry name" value="Glyco_trans_4-like_N"/>
</dbReference>
<dbReference type="Proteomes" id="UP000193560">
    <property type="component" value="Unassembled WGS sequence"/>
</dbReference>
<evidence type="ECO:0000259" key="1">
    <source>
        <dbReference type="Pfam" id="PF13439"/>
    </source>
</evidence>
<name>A0A1X2I7Y0_9FUNG</name>
<evidence type="ECO:0000313" key="3">
    <source>
        <dbReference type="Proteomes" id="UP000193560"/>
    </source>
</evidence>
<reference evidence="2 3" key="1">
    <citation type="submission" date="2016-07" db="EMBL/GenBank/DDBJ databases">
        <title>Pervasive Adenine N6-methylation of Active Genes in Fungi.</title>
        <authorList>
            <consortium name="DOE Joint Genome Institute"/>
            <person name="Mondo S.J."/>
            <person name="Dannebaum R.O."/>
            <person name="Kuo R.C."/>
            <person name="Labutti K."/>
            <person name="Haridas S."/>
            <person name="Kuo A."/>
            <person name="Salamov A."/>
            <person name="Ahrendt S.R."/>
            <person name="Lipzen A."/>
            <person name="Sullivan W."/>
            <person name="Andreopoulos W.B."/>
            <person name="Clum A."/>
            <person name="Lindquist E."/>
            <person name="Daum C."/>
            <person name="Ramamoorthy G.K."/>
            <person name="Gryganskyi A."/>
            <person name="Culley D."/>
            <person name="Magnuson J.K."/>
            <person name="James T.Y."/>
            <person name="O'Malley M.A."/>
            <person name="Stajich J.E."/>
            <person name="Spatafora J.W."/>
            <person name="Visel A."/>
            <person name="Grigoriev I.V."/>
        </authorList>
    </citation>
    <scope>NUCLEOTIDE SEQUENCE [LARGE SCALE GENOMIC DNA]</scope>
    <source>
        <strain evidence="2 3">NRRL 1336</strain>
    </source>
</reference>
<protein>
    <recommendedName>
        <fullName evidence="1">Glycosyltransferase subfamily 4-like N-terminal domain-containing protein</fullName>
    </recommendedName>
</protein>
<comment type="caution">
    <text evidence="2">The sequence shown here is derived from an EMBL/GenBank/DDBJ whole genome shotgun (WGS) entry which is preliminary data.</text>
</comment>
<dbReference type="EMBL" id="MCGE01000022">
    <property type="protein sequence ID" value="ORZ11219.1"/>
    <property type="molecule type" value="Genomic_DNA"/>
</dbReference>
<dbReference type="PANTHER" id="PTHR45947:SF3">
    <property type="entry name" value="SULFOQUINOVOSYL TRANSFERASE SQD2"/>
    <property type="match status" value="1"/>
</dbReference>
<dbReference type="STRING" id="90262.A0A1X2I7Y0"/>
<dbReference type="Pfam" id="PF13439">
    <property type="entry name" value="Glyco_transf_4"/>
    <property type="match status" value="1"/>
</dbReference>
<dbReference type="AlphaFoldDB" id="A0A1X2I7Y0"/>
<organism evidence="2 3">
    <name type="scientific">Absidia repens</name>
    <dbReference type="NCBI Taxonomy" id="90262"/>
    <lineage>
        <taxon>Eukaryota</taxon>
        <taxon>Fungi</taxon>
        <taxon>Fungi incertae sedis</taxon>
        <taxon>Mucoromycota</taxon>
        <taxon>Mucoromycotina</taxon>
        <taxon>Mucoromycetes</taxon>
        <taxon>Mucorales</taxon>
        <taxon>Cunninghamellaceae</taxon>
        <taxon>Absidia</taxon>
    </lineage>
</organism>
<accession>A0A1X2I7Y0</accession>
<dbReference type="CDD" id="cd03814">
    <property type="entry name" value="GT4-like"/>
    <property type="match status" value="1"/>
</dbReference>
<dbReference type="SUPFAM" id="SSF53756">
    <property type="entry name" value="UDP-Glycosyltransferase/glycogen phosphorylase"/>
    <property type="match status" value="1"/>
</dbReference>
<proteinExistence type="predicted"/>
<feature type="domain" description="Glycosyltransferase subfamily 4-like N-terminal" evidence="1">
    <location>
        <begin position="14"/>
        <end position="180"/>
    </location>
</feature>
<dbReference type="Pfam" id="PF13692">
    <property type="entry name" value="Glyco_trans_1_4"/>
    <property type="match status" value="1"/>
</dbReference>
<dbReference type="PANTHER" id="PTHR45947">
    <property type="entry name" value="SULFOQUINOVOSYL TRANSFERASE SQD2"/>
    <property type="match status" value="1"/>
</dbReference>